<evidence type="ECO:0000256" key="1">
    <source>
        <dbReference type="SAM" id="MobiDB-lite"/>
    </source>
</evidence>
<dbReference type="RefSeq" id="XP_053757890.1">
    <property type="nucleotide sequence ID" value="XM_053901915.1"/>
</dbReference>
<feature type="compositionally biased region" description="Basic residues" evidence="1">
    <location>
        <begin position="11"/>
        <end position="23"/>
    </location>
</feature>
<feature type="compositionally biased region" description="Low complexity" evidence="1">
    <location>
        <begin position="120"/>
        <end position="156"/>
    </location>
</feature>
<evidence type="ECO:0000313" key="3">
    <source>
        <dbReference type="RefSeq" id="XP_053757890.1"/>
    </source>
</evidence>
<protein>
    <submittedName>
        <fullName evidence="3">Translation initiation factor IF-2-like</fullName>
    </submittedName>
</protein>
<feature type="compositionally biased region" description="Pro residues" evidence="1">
    <location>
        <begin position="101"/>
        <end position="111"/>
    </location>
</feature>
<reference evidence="3" key="1">
    <citation type="submission" date="2025-08" db="UniProtKB">
        <authorList>
            <consortium name="RefSeq"/>
        </authorList>
    </citation>
    <scope>IDENTIFICATION</scope>
    <source>
        <tissue evidence="3">Whole blood</tissue>
    </source>
</reference>
<feature type="compositionally biased region" description="Basic and acidic residues" evidence="1">
    <location>
        <begin position="177"/>
        <end position="199"/>
    </location>
</feature>
<evidence type="ECO:0000313" key="2">
    <source>
        <dbReference type="Proteomes" id="UP001165780"/>
    </source>
</evidence>
<proteinExistence type="predicted"/>
<name>A0A9W2VGZ5_PANPR</name>
<keyword evidence="2" id="KW-1185">Reference proteome</keyword>
<feature type="compositionally biased region" description="Low complexity" evidence="1">
    <location>
        <begin position="84"/>
        <end position="94"/>
    </location>
</feature>
<feature type="region of interest" description="Disordered" evidence="1">
    <location>
        <begin position="1"/>
        <end position="261"/>
    </location>
</feature>
<organism evidence="2 3">
    <name type="scientific">Panthera pardus</name>
    <name type="common">Leopard</name>
    <name type="synonym">Felis pardus</name>
    <dbReference type="NCBI Taxonomy" id="9691"/>
    <lineage>
        <taxon>Eukaryota</taxon>
        <taxon>Metazoa</taxon>
        <taxon>Chordata</taxon>
        <taxon>Craniata</taxon>
        <taxon>Vertebrata</taxon>
        <taxon>Euteleostomi</taxon>
        <taxon>Mammalia</taxon>
        <taxon>Eutheria</taxon>
        <taxon>Laurasiatheria</taxon>
        <taxon>Carnivora</taxon>
        <taxon>Feliformia</taxon>
        <taxon>Felidae</taxon>
        <taxon>Pantherinae</taxon>
        <taxon>Panthera</taxon>
    </lineage>
</organism>
<feature type="compositionally biased region" description="Low complexity" evidence="1">
    <location>
        <begin position="228"/>
        <end position="243"/>
    </location>
</feature>
<dbReference type="Proteomes" id="UP001165780">
    <property type="component" value="Unplaced"/>
</dbReference>
<dbReference type="AlphaFoldDB" id="A0A9W2VGZ5"/>
<gene>
    <name evidence="3" type="primary">LOC128776982</name>
</gene>
<accession>A0A9W2VGZ5</accession>
<sequence length="457" mass="47881">MLGTGWGRGLQKGRRERTGRRPGRPGVVSPRPTSPGHLELGRGRTPHPSPRRPREHSRTPAGRGRPGPPQRQRPAARRGVEAVPRAPAERAGAARGDRGPAPRPPPSPPGPRAAGGGDPAAGAASSPGEEELSAAPIFCIVPGVRPRVRTPPSSWLPGPPDPPLGEPARRLPSGGGRTRESRPRRPGRDPRPRPGDSRPRGSRAVTSFPALRGEAGAAGAGGPRRAELPAAPRGPQAPAPRAGCPSGFKKQRGPPRDARARSPRNFLVPVTLNVTAFFPVGTPLPWPRALLPAVARRAAACRRGGAGGGGGILRLPLRNVSASRSPGRESPCRARAENVVHVHTARSWLRGPVIHPVLAEFTHWKPASPREARGTGSLSPARGTCACSGRPALRPAASLKLHPTGTLPGHAASSLLTVKGLGRKKGNKSQGLELDFLCIFSALQQKSRRGETIRSRG</sequence>
<feature type="compositionally biased region" description="Gly residues" evidence="1">
    <location>
        <begin position="1"/>
        <end position="10"/>
    </location>
</feature>
<dbReference type="GeneID" id="128776982"/>